<dbReference type="GO" id="GO:0003700">
    <property type="term" value="F:DNA-binding transcription factor activity"/>
    <property type="evidence" value="ECO:0007669"/>
    <property type="project" value="InterPro"/>
</dbReference>
<dbReference type="Gene3D" id="1.10.10.60">
    <property type="entry name" value="Homeodomain-like"/>
    <property type="match status" value="1"/>
</dbReference>
<dbReference type="InterPro" id="IPR018060">
    <property type="entry name" value="HTH_AraC"/>
</dbReference>
<proteinExistence type="predicted"/>
<dbReference type="AlphaFoldDB" id="A0A6I4URB0"/>
<sequence length="301" mass="33927">MDATIAIDVRYYRLSEPLQPYFTALYGFAFDCPPDRAIEDHLHPEWSQMRFFKGAPPHACIGPGPLREQWPFVASGPTSRSIRFALRAGKVWGLGLKPAGWARFAKGPAQAIADQTVDGSTHPAFTLFAPIQRMVEQEDTDLDSMAVRINDYLMAQADRPPENRLISDCHEALSDPEIASVSQLGERLGLGARSLERLCGQHFGFPPKLLLRRQRFLRSLAEFMLNSRRSWSEALDGQYHDQAQFVRDFRAFMGMTPSEYAEMPHPILDRIIAQRMADQGAAPQTDLPTLLRYTARPPQAD</sequence>
<gene>
    <name evidence="2" type="ORF">GRI75_00270</name>
</gene>
<dbReference type="Pfam" id="PF12833">
    <property type="entry name" value="HTH_18"/>
    <property type="match status" value="1"/>
</dbReference>
<protein>
    <submittedName>
        <fullName evidence="2">Helix-turn-helix domain-containing protein</fullName>
    </submittedName>
</protein>
<dbReference type="RefSeq" id="WP_160744949.1">
    <property type="nucleotide sequence ID" value="NZ_WTYK01000001.1"/>
</dbReference>
<dbReference type="Proteomes" id="UP000469159">
    <property type="component" value="Unassembled WGS sequence"/>
</dbReference>
<dbReference type="SMART" id="SM00342">
    <property type="entry name" value="HTH_ARAC"/>
    <property type="match status" value="1"/>
</dbReference>
<organism evidence="2 3">
    <name type="scientific">Croceibacterium soli</name>
    <dbReference type="NCBI Taxonomy" id="1739690"/>
    <lineage>
        <taxon>Bacteria</taxon>
        <taxon>Pseudomonadati</taxon>
        <taxon>Pseudomonadota</taxon>
        <taxon>Alphaproteobacteria</taxon>
        <taxon>Sphingomonadales</taxon>
        <taxon>Erythrobacteraceae</taxon>
        <taxon>Croceibacterium</taxon>
    </lineage>
</organism>
<evidence type="ECO:0000313" key="2">
    <source>
        <dbReference type="EMBL" id="MXP40077.1"/>
    </source>
</evidence>
<reference evidence="2 3" key="1">
    <citation type="submission" date="2019-12" db="EMBL/GenBank/DDBJ databases">
        <title>Genomic-based taxomic classification of the family Erythrobacteraceae.</title>
        <authorList>
            <person name="Xu L."/>
        </authorList>
    </citation>
    <scope>NUCLEOTIDE SEQUENCE [LARGE SCALE GENOMIC DNA]</scope>
    <source>
        <strain evidence="2 3">MCCC 1K02066</strain>
    </source>
</reference>
<feature type="domain" description="HTH araC/xylS-type" evidence="1">
    <location>
        <begin position="163"/>
        <end position="263"/>
    </location>
</feature>
<dbReference type="PROSITE" id="PS01124">
    <property type="entry name" value="HTH_ARAC_FAMILY_2"/>
    <property type="match status" value="1"/>
</dbReference>
<name>A0A6I4URB0_9SPHN</name>
<evidence type="ECO:0000259" key="1">
    <source>
        <dbReference type="PROSITE" id="PS01124"/>
    </source>
</evidence>
<dbReference type="GO" id="GO:0043565">
    <property type="term" value="F:sequence-specific DNA binding"/>
    <property type="evidence" value="ECO:0007669"/>
    <property type="project" value="InterPro"/>
</dbReference>
<comment type="caution">
    <text evidence="2">The sequence shown here is derived from an EMBL/GenBank/DDBJ whole genome shotgun (WGS) entry which is preliminary data.</text>
</comment>
<accession>A0A6I4URB0</accession>
<dbReference type="OrthoDB" id="2559672at2"/>
<keyword evidence="3" id="KW-1185">Reference proteome</keyword>
<dbReference type="EMBL" id="WTYK01000001">
    <property type="protein sequence ID" value="MXP40077.1"/>
    <property type="molecule type" value="Genomic_DNA"/>
</dbReference>
<evidence type="ECO:0000313" key="3">
    <source>
        <dbReference type="Proteomes" id="UP000469159"/>
    </source>
</evidence>